<dbReference type="InterPro" id="IPR009050">
    <property type="entry name" value="Globin-like_sf"/>
</dbReference>
<protein>
    <recommendedName>
        <fullName evidence="7">Globin family profile domain-containing protein</fullName>
    </recommendedName>
</protein>
<feature type="region of interest" description="Disordered" evidence="4">
    <location>
        <begin position="269"/>
        <end position="294"/>
    </location>
</feature>
<dbReference type="SUPFAM" id="SSF46458">
    <property type="entry name" value="Globin-like"/>
    <property type="match status" value="1"/>
</dbReference>
<dbReference type="GO" id="GO:0046872">
    <property type="term" value="F:metal ion binding"/>
    <property type="evidence" value="ECO:0007669"/>
    <property type="project" value="UniProtKB-KW"/>
</dbReference>
<dbReference type="InterPro" id="IPR012292">
    <property type="entry name" value="Globin/Proto"/>
</dbReference>
<dbReference type="CDD" id="cd01040">
    <property type="entry name" value="Mb-like"/>
    <property type="match status" value="1"/>
</dbReference>
<dbReference type="PANTHER" id="PTHR46458">
    <property type="entry name" value="BLR2807 PROTEIN"/>
    <property type="match status" value="1"/>
</dbReference>
<gene>
    <name evidence="5" type="ORF">niasHS_013526</name>
</gene>
<comment type="caution">
    <text evidence="5">The sequence shown here is derived from an EMBL/GenBank/DDBJ whole genome shotgun (WGS) entry which is preliminary data.</text>
</comment>
<dbReference type="EMBL" id="JBICCN010000338">
    <property type="protein sequence ID" value="KAL3076255.1"/>
    <property type="molecule type" value="Genomic_DNA"/>
</dbReference>
<keyword evidence="2" id="KW-0479">Metal-binding</keyword>
<keyword evidence="6" id="KW-1185">Reference proteome</keyword>
<keyword evidence="1" id="KW-0349">Heme</keyword>
<sequence length="333" mass="36788">MPSDGQMSSSSSTSKNGIFRRAQSLRFPNSSTKNSASSHHCNGPFSPVASSAPSAALIRHGSRAYRSKSSRHRYGPTEAQSLLCRMSPNQRGALCSTWRQMRHQLTPLMRKILVELEQQEPKVKDIFYKAQYVDCFASSSSNGNLANLATMDEHVRLMAKFFDELITFVDMAGPSGSEGGEEITSLIRGVGQQHAILAHSSGLSAEVWEKLGEIAMEKFCAVEAVQKTREAGRAWRTLIAFLTDKIRCGFEGEAKAFCRRPSIEQLQQLSGASAEANAENGVPETEQKNETGRSQCEMLGRRLQRLRTDSDWGRVGNWHGDEATVTNGKIRNE</sequence>
<keyword evidence="3" id="KW-0408">Iron</keyword>
<feature type="region of interest" description="Disordered" evidence="4">
    <location>
        <begin position="314"/>
        <end position="333"/>
    </location>
</feature>
<evidence type="ECO:0000256" key="3">
    <source>
        <dbReference type="ARBA" id="ARBA00023004"/>
    </source>
</evidence>
<proteinExistence type="predicted"/>
<reference evidence="5 6" key="1">
    <citation type="submission" date="2024-10" db="EMBL/GenBank/DDBJ databases">
        <authorList>
            <person name="Kim D."/>
        </authorList>
    </citation>
    <scope>NUCLEOTIDE SEQUENCE [LARGE SCALE GENOMIC DNA]</scope>
    <source>
        <strain evidence="5">Taebaek</strain>
    </source>
</reference>
<evidence type="ECO:0000313" key="6">
    <source>
        <dbReference type="Proteomes" id="UP001620645"/>
    </source>
</evidence>
<evidence type="ECO:0000313" key="5">
    <source>
        <dbReference type="EMBL" id="KAL3076255.1"/>
    </source>
</evidence>
<accession>A0ABD2IFE4</accession>
<organism evidence="5 6">
    <name type="scientific">Heterodera schachtii</name>
    <name type="common">Sugarbeet cyst nematode worm</name>
    <name type="synonym">Tylenchus schachtii</name>
    <dbReference type="NCBI Taxonomy" id="97005"/>
    <lineage>
        <taxon>Eukaryota</taxon>
        <taxon>Metazoa</taxon>
        <taxon>Ecdysozoa</taxon>
        <taxon>Nematoda</taxon>
        <taxon>Chromadorea</taxon>
        <taxon>Rhabditida</taxon>
        <taxon>Tylenchina</taxon>
        <taxon>Tylenchomorpha</taxon>
        <taxon>Tylenchoidea</taxon>
        <taxon>Heteroderidae</taxon>
        <taxon>Heteroderinae</taxon>
        <taxon>Heterodera</taxon>
    </lineage>
</organism>
<name>A0ABD2IFE4_HETSC</name>
<evidence type="ECO:0000256" key="1">
    <source>
        <dbReference type="ARBA" id="ARBA00022617"/>
    </source>
</evidence>
<evidence type="ECO:0000256" key="2">
    <source>
        <dbReference type="ARBA" id="ARBA00022723"/>
    </source>
</evidence>
<evidence type="ECO:0008006" key="7">
    <source>
        <dbReference type="Google" id="ProtNLM"/>
    </source>
</evidence>
<dbReference type="InterPro" id="IPR050532">
    <property type="entry name" value="Globin-like_OT"/>
</dbReference>
<dbReference type="AlphaFoldDB" id="A0ABD2IFE4"/>
<dbReference type="PANTHER" id="PTHR46458:SF11">
    <property type="entry name" value="GLOBIN-LIKE PROTEIN 9"/>
    <property type="match status" value="1"/>
</dbReference>
<dbReference type="Proteomes" id="UP001620645">
    <property type="component" value="Unassembled WGS sequence"/>
</dbReference>
<dbReference type="Gene3D" id="1.10.490.10">
    <property type="entry name" value="Globins"/>
    <property type="match status" value="1"/>
</dbReference>
<evidence type="ECO:0000256" key="4">
    <source>
        <dbReference type="SAM" id="MobiDB-lite"/>
    </source>
</evidence>
<dbReference type="InterPro" id="IPR044399">
    <property type="entry name" value="Mb-like_M"/>
</dbReference>
<feature type="compositionally biased region" description="Polar residues" evidence="4">
    <location>
        <begin position="324"/>
        <end position="333"/>
    </location>
</feature>